<keyword evidence="5" id="KW-1185">Reference proteome</keyword>
<name>A0ABP0UNF8_9BRYO</name>
<dbReference type="SMART" id="SM00829">
    <property type="entry name" value="PKS_ER"/>
    <property type="match status" value="1"/>
</dbReference>
<dbReference type="InterPro" id="IPR047618">
    <property type="entry name" value="QOR-like"/>
</dbReference>
<dbReference type="SUPFAM" id="SSF51735">
    <property type="entry name" value="NAD(P)-binding Rossmann-fold domains"/>
    <property type="match status" value="1"/>
</dbReference>
<dbReference type="InterPro" id="IPR036291">
    <property type="entry name" value="NAD(P)-bd_dom_sf"/>
</dbReference>
<dbReference type="EMBL" id="OZ019897">
    <property type="protein sequence ID" value="CAK9226036.1"/>
    <property type="molecule type" value="Genomic_DNA"/>
</dbReference>
<proteinExistence type="predicted"/>
<dbReference type="PANTHER" id="PTHR48106:SF13">
    <property type="entry name" value="QUINONE OXIDOREDUCTASE-RELATED"/>
    <property type="match status" value="1"/>
</dbReference>
<evidence type="ECO:0000256" key="2">
    <source>
        <dbReference type="ARBA" id="ARBA00023002"/>
    </source>
</evidence>
<dbReference type="Proteomes" id="UP001497512">
    <property type="component" value="Chromosome 5"/>
</dbReference>
<dbReference type="Gene3D" id="3.90.180.10">
    <property type="entry name" value="Medium-chain alcohol dehydrogenases, catalytic domain"/>
    <property type="match status" value="1"/>
</dbReference>
<protein>
    <recommendedName>
        <fullName evidence="3">Enoyl reductase (ER) domain-containing protein</fullName>
    </recommendedName>
</protein>
<evidence type="ECO:0000313" key="4">
    <source>
        <dbReference type="EMBL" id="CAK9226036.1"/>
    </source>
</evidence>
<dbReference type="Pfam" id="PF00107">
    <property type="entry name" value="ADH_zinc_N"/>
    <property type="match status" value="1"/>
</dbReference>
<dbReference type="InterPro" id="IPR020843">
    <property type="entry name" value="ER"/>
</dbReference>
<gene>
    <name evidence="4" type="ORF">CSSPTR1EN2_LOCUS18038</name>
</gene>
<keyword evidence="2" id="KW-0560">Oxidoreductase</keyword>
<accession>A0ABP0UNF8</accession>
<sequence length="328" mass="34882">MVKGIKVHQVGGPEVLKWEDIEVKEPGEGEAKVKHTAVGVNYIDVNYRNGAYSTSTPFIPGFEAAGVVTAVGPGLTGLKVGDRVAYAGSLGSYAEEKIISADKLVPLPSSVDDVMAASIMLKGMTAQMLLRRVFKVKKGHKIFVHAAAGGVGSLLVQWAKALGATVIAAVSNEEKAAQAKEDGADHVIIYSQQNFVDRVKEITEGAGVDVVYDAVGKDTLMGSLECLGLRGYLVNYGQASGPPDPLPISALQPKSLFLTRPSLFHYVRIRDELLEAAGELFAAVATGVIKIRTNHIYRLSEAAKAHADLEGRKTMGSCVLIPDSYHSP</sequence>
<dbReference type="InterPro" id="IPR013149">
    <property type="entry name" value="ADH-like_C"/>
</dbReference>
<keyword evidence="1" id="KW-0521">NADP</keyword>
<feature type="domain" description="Enoyl reductase (ER)" evidence="3">
    <location>
        <begin position="11"/>
        <end position="320"/>
    </location>
</feature>
<organism evidence="4 5">
    <name type="scientific">Sphagnum troendelagicum</name>
    <dbReference type="NCBI Taxonomy" id="128251"/>
    <lineage>
        <taxon>Eukaryota</taxon>
        <taxon>Viridiplantae</taxon>
        <taxon>Streptophyta</taxon>
        <taxon>Embryophyta</taxon>
        <taxon>Bryophyta</taxon>
        <taxon>Sphagnophytina</taxon>
        <taxon>Sphagnopsida</taxon>
        <taxon>Sphagnales</taxon>
        <taxon>Sphagnaceae</taxon>
        <taxon>Sphagnum</taxon>
    </lineage>
</organism>
<dbReference type="Gene3D" id="3.40.50.720">
    <property type="entry name" value="NAD(P)-binding Rossmann-like Domain"/>
    <property type="match status" value="1"/>
</dbReference>
<dbReference type="Pfam" id="PF08240">
    <property type="entry name" value="ADH_N"/>
    <property type="match status" value="1"/>
</dbReference>
<dbReference type="SUPFAM" id="SSF50129">
    <property type="entry name" value="GroES-like"/>
    <property type="match status" value="1"/>
</dbReference>
<dbReference type="CDD" id="cd05286">
    <property type="entry name" value="QOR2"/>
    <property type="match status" value="1"/>
</dbReference>
<dbReference type="InterPro" id="IPR011032">
    <property type="entry name" value="GroES-like_sf"/>
</dbReference>
<evidence type="ECO:0000256" key="1">
    <source>
        <dbReference type="ARBA" id="ARBA00022857"/>
    </source>
</evidence>
<evidence type="ECO:0000313" key="5">
    <source>
        <dbReference type="Proteomes" id="UP001497512"/>
    </source>
</evidence>
<dbReference type="InterPro" id="IPR013154">
    <property type="entry name" value="ADH-like_N"/>
</dbReference>
<dbReference type="PANTHER" id="PTHR48106">
    <property type="entry name" value="QUINONE OXIDOREDUCTASE PIG3-RELATED"/>
    <property type="match status" value="1"/>
</dbReference>
<evidence type="ECO:0000259" key="3">
    <source>
        <dbReference type="SMART" id="SM00829"/>
    </source>
</evidence>
<reference evidence="4" key="1">
    <citation type="submission" date="2024-02" db="EMBL/GenBank/DDBJ databases">
        <authorList>
            <consortium name="ELIXIR-Norway"/>
            <consortium name="Elixir Norway"/>
        </authorList>
    </citation>
    <scope>NUCLEOTIDE SEQUENCE</scope>
</reference>